<keyword evidence="8" id="KW-1185">Reference proteome</keyword>
<evidence type="ECO:0000256" key="4">
    <source>
        <dbReference type="ARBA" id="ARBA00023136"/>
    </source>
</evidence>
<dbReference type="PANTHER" id="PTHR48021">
    <property type="match status" value="1"/>
</dbReference>
<dbReference type="STRING" id="666510.ASAC_1058"/>
<dbReference type="PROSITE" id="PS00216">
    <property type="entry name" value="SUGAR_TRANSPORT_1"/>
    <property type="match status" value="1"/>
</dbReference>
<name>D9Q2C5_ACIS3</name>
<feature type="transmembrane region" description="Helical" evidence="5">
    <location>
        <begin position="330"/>
        <end position="353"/>
    </location>
</feature>
<gene>
    <name evidence="7" type="ordered locus">ASAC_1058</name>
</gene>
<dbReference type="EMBL" id="CP001742">
    <property type="protein sequence ID" value="ADL19463.1"/>
    <property type="molecule type" value="Genomic_DNA"/>
</dbReference>
<keyword evidence="3 5" id="KW-1133">Transmembrane helix</keyword>
<dbReference type="InterPro" id="IPR005829">
    <property type="entry name" value="Sugar_transporter_CS"/>
</dbReference>
<feature type="domain" description="Major facilitator superfamily (MFS) profile" evidence="6">
    <location>
        <begin position="1"/>
        <end position="423"/>
    </location>
</feature>
<dbReference type="SUPFAM" id="SSF103473">
    <property type="entry name" value="MFS general substrate transporter"/>
    <property type="match status" value="1"/>
</dbReference>
<organism evidence="7 8">
    <name type="scientific">Acidilobus saccharovorans (strain DSM 16705 / JCM 18335 / VKM B-2471 / 345-15)</name>
    <dbReference type="NCBI Taxonomy" id="666510"/>
    <lineage>
        <taxon>Archaea</taxon>
        <taxon>Thermoproteota</taxon>
        <taxon>Thermoprotei</taxon>
        <taxon>Acidilobales</taxon>
        <taxon>Acidilobaceae</taxon>
        <taxon>Acidilobus</taxon>
    </lineage>
</organism>
<evidence type="ECO:0000256" key="2">
    <source>
        <dbReference type="ARBA" id="ARBA00022692"/>
    </source>
</evidence>
<evidence type="ECO:0000256" key="3">
    <source>
        <dbReference type="ARBA" id="ARBA00022989"/>
    </source>
</evidence>
<sequence length="456" mass="48316">MSGLSTKGSQQWLAFAALSIGMIVYGLAESYGPVSVASNVVPSSYSWLGYSLPYIFGGLGAIFAGITLDRLGRRRAFLLTSAVLIVGLLLYVPVYFFNVDNLALLIASMALVGMAAIGLESPVLTAIAESYDPARRSKLLVLAPNFGNLGVALAFVPLLLFHGNAASTMNERLALMLMYIAPVVAFIIAWIGLSESLPWKAAKEGALDLKSAWKAVDGGSAAPVVPTTGIGLRFATLLALGISQDVAFVYITYGITYAYFSSSQFAGMSVTTLVPLLGGFIMTIVGIIAAFAITPKAERRTFATLSFGLQLAMWIVLAAMAYVYHLAFTLPLLIAFAATFIPVELTWAARALLEPELFPTNKRGLYVSAVRALVWILTGVITGVLALPYVSSSFVLGASIMTAMAFLGIGGAIIWRLFGFETANRSLVGLDLSHLAPITGSASDPSSDPSKDRNVH</sequence>
<dbReference type="AlphaFoldDB" id="D9Q2C5"/>
<feature type="transmembrane region" description="Helical" evidence="5">
    <location>
        <begin position="365"/>
        <end position="387"/>
    </location>
</feature>
<accession>D9Q2C5</accession>
<dbReference type="InterPro" id="IPR050549">
    <property type="entry name" value="MFS_Trehalose_Transporter"/>
</dbReference>
<dbReference type="Pfam" id="PF07690">
    <property type="entry name" value="MFS_1"/>
    <property type="match status" value="1"/>
</dbReference>
<dbReference type="Gene3D" id="1.20.1250.20">
    <property type="entry name" value="MFS general substrate transporter like domains"/>
    <property type="match status" value="2"/>
</dbReference>
<proteinExistence type="predicted"/>
<dbReference type="Proteomes" id="UP000000346">
    <property type="component" value="Chromosome"/>
</dbReference>
<evidence type="ECO:0000256" key="1">
    <source>
        <dbReference type="ARBA" id="ARBA00004141"/>
    </source>
</evidence>
<feature type="transmembrane region" description="Helical" evidence="5">
    <location>
        <begin position="173"/>
        <end position="193"/>
    </location>
</feature>
<dbReference type="PROSITE" id="PS50850">
    <property type="entry name" value="MFS"/>
    <property type="match status" value="1"/>
</dbReference>
<reference evidence="7 8" key="1">
    <citation type="journal article" date="2010" name="Appl. Environ. Microbiol.">
        <title>The genome sequence of the crenarchaeon Acidilobus saccharovorans supports a new order, Acidilobales, and suggests an important ecological role in terrestrial acidic hot springs.</title>
        <authorList>
            <person name="Mardanov A.V."/>
            <person name="Svetlitchnyi V.A."/>
            <person name="Beletsky A.V."/>
            <person name="Prokofeva M.I."/>
            <person name="Bonch-Osmolovskaya E.A."/>
            <person name="Ravin N.V."/>
            <person name="Skryabin K.G."/>
        </authorList>
    </citation>
    <scope>NUCLEOTIDE SEQUENCE [LARGE SCALE GENOMIC DNA]</scope>
    <source>
        <strain evidence="8">DSM 16705 / JCM 18335 / VKM B-2471 / 345-15</strain>
    </source>
</reference>
<dbReference type="InParanoid" id="D9Q2C5"/>
<feature type="transmembrane region" description="Helical" evidence="5">
    <location>
        <begin position="102"/>
        <end position="127"/>
    </location>
</feature>
<dbReference type="InterPro" id="IPR020846">
    <property type="entry name" value="MFS_dom"/>
</dbReference>
<keyword evidence="2 5" id="KW-0812">Transmembrane</keyword>
<dbReference type="HOGENOM" id="CLU_055959_0_0_2"/>
<feature type="transmembrane region" description="Helical" evidence="5">
    <location>
        <begin position="393"/>
        <end position="418"/>
    </location>
</feature>
<feature type="transmembrane region" description="Helical" evidence="5">
    <location>
        <begin position="272"/>
        <end position="293"/>
    </location>
</feature>
<keyword evidence="4 5" id="KW-0472">Membrane</keyword>
<dbReference type="KEGG" id="asc:ASAC_1058"/>
<dbReference type="InterPro" id="IPR036259">
    <property type="entry name" value="MFS_trans_sf"/>
</dbReference>
<dbReference type="GO" id="GO:0016020">
    <property type="term" value="C:membrane"/>
    <property type="evidence" value="ECO:0007669"/>
    <property type="project" value="UniProtKB-SubCell"/>
</dbReference>
<evidence type="ECO:0000256" key="5">
    <source>
        <dbReference type="SAM" id="Phobius"/>
    </source>
</evidence>
<dbReference type="PANTHER" id="PTHR48021:SF39">
    <property type="entry name" value="MAJOR FACILITATOR SUPERFAMILY (MFS) PROFILE DOMAIN-CONTAINING PROTEIN"/>
    <property type="match status" value="1"/>
</dbReference>
<dbReference type="eggNOG" id="arCOG02792">
    <property type="taxonomic scope" value="Archaea"/>
</dbReference>
<dbReference type="GeneID" id="9499304"/>
<feature type="transmembrane region" description="Helical" evidence="5">
    <location>
        <begin position="237"/>
        <end position="260"/>
    </location>
</feature>
<dbReference type="RefSeq" id="WP_013266975.1">
    <property type="nucleotide sequence ID" value="NC_014374.1"/>
</dbReference>
<feature type="transmembrane region" description="Helical" evidence="5">
    <location>
        <begin position="139"/>
        <end position="161"/>
    </location>
</feature>
<protein>
    <submittedName>
        <fullName evidence="7">Transporter</fullName>
    </submittedName>
</protein>
<evidence type="ECO:0000313" key="8">
    <source>
        <dbReference type="Proteomes" id="UP000000346"/>
    </source>
</evidence>
<dbReference type="GO" id="GO:0022857">
    <property type="term" value="F:transmembrane transporter activity"/>
    <property type="evidence" value="ECO:0007669"/>
    <property type="project" value="InterPro"/>
</dbReference>
<dbReference type="InterPro" id="IPR011701">
    <property type="entry name" value="MFS"/>
</dbReference>
<feature type="transmembrane region" description="Helical" evidence="5">
    <location>
        <begin position="12"/>
        <end position="28"/>
    </location>
</feature>
<comment type="subcellular location">
    <subcellularLocation>
        <location evidence="1">Membrane</location>
        <topology evidence="1">Multi-pass membrane protein</topology>
    </subcellularLocation>
</comment>
<evidence type="ECO:0000259" key="6">
    <source>
        <dbReference type="PROSITE" id="PS50850"/>
    </source>
</evidence>
<evidence type="ECO:0000313" key="7">
    <source>
        <dbReference type="EMBL" id="ADL19463.1"/>
    </source>
</evidence>
<feature type="transmembrane region" description="Helical" evidence="5">
    <location>
        <begin position="48"/>
        <end position="69"/>
    </location>
</feature>
<feature type="transmembrane region" description="Helical" evidence="5">
    <location>
        <begin position="76"/>
        <end position="96"/>
    </location>
</feature>
<feature type="transmembrane region" description="Helical" evidence="5">
    <location>
        <begin position="305"/>
        <end position="324"/>
    </location>
</feature>